<reference evidence="2 3" key="1">
    <citation type="journal article" date="2016" name="Nat. Commun.">
        <title>Thousands of microbial genomes shed light on interconnected biogeochemical processes in an aquifer system.</title>
        <authorList>
            <person name="Anantharaman K."/>
            <person name="Brown C.T."/>
            <person name="Hug L.A."/>
            <person name="Sharon I."/>
            <person name="Castelle C.J."/>
            <person name="Probst A.J."/>
            <person name="Thomas B.C."/>
            <person name="Singh A."/>
            <person name="Wilkins M.J."/>
            <person name="Karaoz U."/>
            <person name="Brodie E.L."/>
            <person name="Williams K.H."/>
            <person name="Hubbard S.S."/>
            <person name="Banfield J.F."/>
        </authorList>
    </citation>
    <scope>NUCLEOTIDE SEQUENCE [LARGE SCALE GENOMIC DNA]</scope>
</reference>
<dbReference type="Pfam" id="PF13671">
    <property type="entry name" value="AAA_33"/>
    <property type="match status" value="1"/>
</dbReference>
<dbReference type="InterPro" id="IPR002575">
    <property type="entry name" value="Aminoglycoside_PTrfase"/>
</dbReference>
<dbReference type="SUPFAM" id="SSF56112">
    <property type="entry name" value="Protein kinase-like (PK-like)"/>
    <property type="match status" value="1"/>
</dbReference>
<accession>A0A1F6TS73</accession>
<gene>
    <name evidence="2" type="ORF">A2151_01405</name>
</gene>
<sequence length="531" mass="59330">MFSREASAVTATHPPLIEALLDPARYGHPVERIELLETHISWVVLAGPYAYKIKKPLDLGFLDFSTLEKRRLYCEEELRLNRRLAPGLYLVVVPIAGTPESPQLDGAGAAFEYAVKMARFPQEARLDKVLARGELKPGHIDLLARELAEFHARIAVAAPDSPFGAPEAVYAPMRQNFEQIRRRIGGADDLERLERLEAWTARRYGALAEALPGRKREGFIRECHGDAHLANMVLLDEDVVLFDCLEFNENLRWIDVMNELAFAVMDLDDRGRPDLARRLLNAYLEHTGDYEGLRLLRFYQVYRALVRAKVCAIRLGQPDLGPQERDSVQREYRGYAALAERYTRPSTAALIITHGLSGSGKTTLTQTLLEHYESIRVRSDIERKRLHGLTARARSDSGIETGLYAAETSRRTYERLAELARAILAAGLTVMVDAAFLKHAQRGMLRDLAEALRVPFVILTAQAPEEVLRQRVRARPGSDASEADIAVLEHQLATQEPLGADELAHSLTIDTRAATAPAELASLLARRIAAD</sequence>
<dbReference type="InterPro" id="IPR052732">
    <property type="entry name" value="Cell-binding_unc_protein"/>
</dbReference>
<name>A0A1F6TS73_9PROT</name>
<comment type="caution">
    <text evidence="2">The sequence shown here is derived from an EMBL/GenBank/DDBJ whole genome shotgun (WGS) entry which is preliminary data.</text>
</comment>
<evidence type="ECO:0000313" key="3">
    <source>
        <dbReference type="Proteomes" id="UP000178885"/>
    </source>
</evidence>
<dbReference type="Gene3D" id="3.40.50.300">
    <property type="entry name" value="P-loop containing nucleotide triphosphate hydrolases"/>
    <property type="match status" value="1"/>
</dbReference>
<organism evidence="2 3">
    <name type="scientific">Candidatus Muproteobacteria bacterium RBG_16_65_34</name>
    <dbReference type="NCBI Taxonomy" id="1817760"/>
    <lineage>
        <taxon>Bacteria</taxon>
        <taxon>Pseudomonadati</taxon>
        <taxon>Pseudomonadota</taxon>
        <taxon>Candidatus Muproteobacteria</taxon>
    </lineage>
</organism>
<dbReference type="InterPro" id="IPR011009">
    <property type="entry name" value="Kinase-like_dom_sf"/>
</dbReference>
<dbReference type="PANTHER" id="PTHR43883">
    <property type="entry name" value="SLR0207 PROTEIN"/>
    <property type="match status" value="1"/>
</dbReference>
<proteinExistence type="predicted"/>
<dbReference type="EMBL" id="MFSU01000041">
    <property type="protein sequence ID" value="OGI47925.1"/>
    <property type="molecule type" value="Genomic_DNA"/>
</dbReference>
<dbReference type="AlphaFoldDB" id="A0A1F6TS73"/>
<dbReference type="GO" id="GO:0016740">
    <property type="term" value="F:transferase activity"/>
    <property type="evidence" value="ECO:0007669"/>
    <property type="project" value="UniProtKB-KW"/>
</dbReference>
<keyword evidence="2" id="KW-0808">Transferase</keyword>
<dbReference type="InterPro" id="IPR027417">
    <property type="entry name" value="P-loop_NTPase"/>
</dbReference>
<dbReference type="Proteomes" id="UP000178885">
    <property type="component" value="Unassembled WGS sequence"/>
</dbReference>
<evidence type="ECO:0000259" key="1">
    <source>
        <dbReference type="Pfam" id="PF01636"/>
    </source>
</evidence>
<dbReference type="Pfam" id="PF01636">
    <property type="entry name" value="APH"/>
    <property type="match status" value="1"/>
</dbReference>
<protein>
    <submittedName>
        <fullName evidence="2">Aminoglycoside phosphotransferase</fullName>
    </submittedName>
</protein>
<evidence type="ECO:0000313" key="2">
    <source>
        <dbReference type="EMBL" id="OGI47925.1"/>
    </source>
</evidence>
<feature type="domain" description="Aminoglycoside phosphotransferase" evidence="1">
    <location>
        <begin position="74"/>
        <end position="296"/>
    </location>
</feature>
<dbReference type="STRING" id="1817760.A2151_01405"/>
<dbReference type="PANTHER" id="PTHR43883:SF1">
    <property type="entry name" value="GLUCONOKINASE"/>
    <property type="match status" value="1"/>
</dbReference>
<dbReference type="Gene3D" id="3.90.1200.10">
    <property type="match status" value="1"/>
</dbReference>
<dbReference type="SUPFAM" id="SSF52540">
    <property type="entry name" value="P-loop containing nucleoside triphosphate hydrolases"/>
    <property type="match status" value="1"/>
</dbReference>